<evidence type="ECO:0000256" key="4">
    <source>
        <dbReference type="ARBA" id="ARBA00022692"/>
    </source>
</evidence>
<keyword evidence="6 7" id="KW-0472">Membrane</keyword>
<dbReference type="GO" id="GO:0015109">
    <property type="term" value="F:chromate transmembrane transporter activity"/>
    <property type="evidence" value="ECO:0007669"/>
    <property type="project" value="InterPro"/>
</dbReference>
<dbReference type="KEGG" id="dwd:DSCW_37990"/>
<dbReference type="GO" id="GO:0005886">
    <property type="term" value="C:plasma membrane"/>
    <property type="evidence" value="ECO:0007669"/>
    <property type="project" value="UniProtKB-SubCell"/>
</dbReference>
<dbReference type="InterPro" id="IPR014047">
    <property type="entry name" value="Chr_Tranpt_l_chain"/>
</dbReference>
<gene>
    <name evidence="8" type="ORF">DSCW_37990</name>
</gene>
<dbReference type="InterPro" id="IPR003370">
    <property type="entry name" value="Chromate_transpt"/>
</dbReference>
<evidence type="ECO:0000256" key="7">
    <source>
        <dbReference type="SAM" id="Phobius"/>
    </source>
</evidence>
<feature type="transmembrane region" description="Helical" evidence="7">
    <location>
        <begin position="357"/>
        <end position="375"/>
    </location>
</feature>
<dbReference type="AlphaFoldDB" id="A0A5K7Z2Y5"/>
<keyword evidence="3" id="KW-1003">Cell membrane</keyword>
<keyword evidence="9" id="KW-1185">Reference proteome</keyword>
<name>A0A5K7Z2Y5_9BACT</name>
<dbReference type="EMBL" id="AP021875">
    <property type="protein sequence ID" value="BBO76382.1"/>
    <property type="molecule type" value="Genomic_DNA"/>
</dbReference>
<dbReference type="PANTHER" id="PTHR33567">
    <property type="entry name" value="CHROMATE ION TRANSPORTER (EUROFUNG)"/>
    <property type="match status" value="1"/>
</dbReference>
<feature type="transmembrane region" description="Helical" evidence="7">
    <location>
        <begin position="406"/>
        <end position="424"/>
    </location>
</feature>
<accession>A0A5K7Z2Y5</accession>
<dbReference type="NCBIfam" id="TIGR00937">
    <property type="entry name" value="2A51"/>
    <property type="match status" value="1"/>
</dbReference>
<dbReference type="PIRSF" id="PIRSF004810">
    <property type="entry name" value="ChrA"/>
    <property type="match status" value="1"/>
</dbReference>
<organism evidence="8 9">
    <name type="scientific">Desulfosarcina widdelii</name>
    <dbReference type="NCBI Taxonomy" id="947919"/>
    <lineage>
        <taxon>Bacteria</taxon>
        <taxon>Pseudomonadati</taxon>
        <taxon>Thermodesulfobacteriota</taxon>
        <taxon>Desulfobacteria</taxon>
        <taxon>Desulfobacterales</taxon>
        <taxon>Desulfosarcinaceae</taxon>
        <taxon>Desulfosarcina</taxon>
    </lineage>
</organism>
<feature type="transmembrane region" description="Helical" evidence="7">
    <location>
        <begin position="313"/>
        <end position="337"/>
    </location>
</feature>
<feature type="transmembrane region" description="Helical" evidence="7">
    <location>
        <begin position="72"/>
        <end position="96"/>
    </location>
</feature>
<evidence type="ECO:0000256" key="3">
    <source>
        <dbReference type="ARBA" id="ARBA00022475"/>
    </source>
</evidence>
<feature type="transmembrane region" description="Helical" evidence="7">
    <location>
        <begin position="242"/>
        <end position="267"/>
    </location>
</feature>
<feature type="transmembrane region" description="Helical" evidence="7">
    <location>
        <begin position="209"/>
        <end position="230"/>
    </location>
</feature>
<dbReference type="Pfam" id="PF02417">
    <property type="entry name" value="Chromate_transp"/>
    <property type="match status" value="2"/>
</dbReference>
<dbReference type="PANTHER" id="PTHR33567:SF3">
    <property type="entry name" value="CHROMATE ION TRANSPORTER (EUROFUNG)"/>
    <property type="match status" value="1"/>
</dbReference>
<reference evidence="8 9" key="1">
    <citation type="submission" date="2019-11" db="EMBL/GenBank/DDBJ databases">
        <title>Comparative genomics of hydrocarbon-degrading Desulfosarcina strains.</title>
        <authorList>
            <person name="Watanabe M."/>
            <person name="Kojima H."/>
            <person name="Fukui M."/>
        </authorList>
    </citation>
    <scope>NUCLEOTIDE SEQUENCE [LARGE SCALE GENOMIC DNA]</scope>
    <source>
        <strain evidence="8 9">PP31</strain>
    </source>
</reference>
<dbReference type="Proteomes" id="UP000427769">
    <property type="component" value="Chromosome"/>
</dbReference>
<protein>
    <submittedName>
        <fullName evidence="8">Chromate transporter</fullName>
    </submittedName>
</protein>
<feature type="transmembrane region" description="Helical" evidence="7">
    <location>
        <begin position="137"/>
        <end position="164"/>
    </location>
</feature>
<evidence type="ECO:0000313" key="8">
    <source>
        <dbReference type="EMBL" id="BBO76382.1"/>
    </source>
</evidence>
<evidence type="ECO:0000313" key="9">
    <source>
        <dbReference type="Proteomes" id="UP000427769"/>
    </source>
</evidence>
<keyword evidence="5 7" id="KW-1133">Transmembrane helix</keyword>
<evidence type="ECO:0000256" key="2">
    <source>
        <dbReference type="ARBA" id="ARBA00005262"/>
    </source>
</evidence>
<evidence type="ECO:0000256" key="5">
    <source>
        <dbReference type="ARBA" id="ARBA00022989"/>
    </source>
</evidence>
<keyword evidence="4 7" id="KW-0812">Transmembrane</keyword>
<proteinExistence type="inferred from homology"/>
<evidence type="ECO:0000256" key="1">
    <source>
        <dbReference type="ARBA" id="ARBA00004651"/>
    </source>
</evidence>
<sequence>MREALKFWTKLGFISFGGPAGQIAIMHREVVERRRWVGEHQFLRALNFCMLLPGPEAQQLATYIGWRMNGTWGGIAAGALFVIPSVFVMMVLSYLAVAHIDVPAVAAAFYGIQPVVAAVVVEAVLRIGKKALNHGVLYGFAVAAFIAIYFFKVPFPYIVAAAALGGMILERWLPQVFCKGTFDEGNRECRTEEEDDGLPNSVAPSVSHVIRVLLFCMALWGIVVGGVWAWRGMEDVLSQIALFFTKAAFVTFGGAYAVLAYITDFAVGHGWLSTQQMMIGLGLAESTPGPLIMVTQYVGFLGAWNLTGGLSPLTAGVLGALITTYVTFLPCFFFIFAGAPFVEALAGNRRIQAAQSGVTAAVVGVILNLGVWFGAKVILPDAGIDGFALASSMISLIVLQKFHFPIQYLVPIGAMSGVLWRLVLSS</sequence>
<feature type="transmembrane region" description="Helical" evidence="7">
    <location>
        <begin position="102"/>
        <end position="125"/>
    </location>
</feature>
<comment type="similarity">
    <text evidence="2">Belongs to the chromate ion transporter (CHR) (TC 2.A.51) family.</text>
</comment>
<comment type="subcellular location">
    <subcellularLocation>
        <location evidence="1">Cell membrane</location>
        <topology evidence="1">Multi-pass membrane protein</topology>
    </subcellularLocation>
</comment>
<evidence type="ECO:0000256" key="6">
    <source>
        <dbReference type="ARBA" id="ARBA00023136"/>
    </source>
</evidence>